<evidence type="ECO:0000256" key="1">
    <source>
        <dbReference type="SAM" id="Coils"/>
    </source>
</evidence>
<reference evidence="2 3" key="1">
    <citation type="submission" date="2024-03" db="EMBL/GenBank/DDBJ databases">
        <title>Human intestinal bacterial collection.</title>
        <authorList>
            <person name="Pauvert C."/>
            <person name="Hitch T.C.A."/>
            <person name="Clavel T."/>
        </authorList>
    </citation>
    <scope>NUCLEOTIDE SEQUENCE [LARGE SCALE GENOMIC DNA]</scope>
    <source>
        <strain evidence="2 3">CLA-AP-H34</strain>
    </source>
</reference>
<evidence type="ECO:0000313" key="3">
    <source>
        <dbReference type="Proteomes" id="UP001440599"/>
    </source>
</evidence>
<feature type="coiled-coil region" evidence="1">
    <location>
        <begin position="22"/>
        <end position="119"/>
    </location>
</feature>
<organism evidence="2 3">
    <name type="scientific">Flavonifractor hominis</name>
    <dbReference type="NCBI Taxonomy" id="3133178"/>
    <lineage>
        <taxon>Bacteria</taxon>
        <taxon>Bacillati</taxon>
        <taxon>Bacillota</taxon>
        <taxon>Clostridia</taxon>
        <taxon>Eubacteriales</taxon>
        <taxon>Oscillospiraceae</taxon>
        <taxon>Flavonifractor</taxon>
    </lineage>
</organism>
<protein>
    <submittedName>
        <fullName evidence="2">Uncharacterized protein</fullName>
    </submittedName>
</protein>
<proteinExistence type="predicted"/>
<name>A0ABV1ENV6_9FIRM</name>
<dbReference type="RefSeq" id="WP_349139281.1">
    <property type="nucleotide sequence ID" value="NZ_JBBMFT010000001.1"/>
</dbReference>
<dbReference type="EMBL" id="JBBMFT010000001">
    <property type="protein sequence ID" value="MEQ2455695.1"/>
    <property type="molecule type" value="Genomic_DNA"/>
</dbReference>
<keyword evidence="1" id="KW-0175">Coiled coil</keyword>
<dbReference type="Proteomes" id="UP001440599">
    <property type="component" value="Unassembled WGS sequence"/>
</dbReference>
<keyword evidence="3" id="KW-1185">Reference proteome</keyword>
<gene>
    <name evidence="2" type="ORF">WMO45_04110</name>
</gene>
<accession>A0ABV1ENV6</accession>
<sequence length="237" mass="26455">MSDAQLQFRTATFGGFQKQDVLNYIEAANQEHKEKLENLQRERDEAVQALSGLKDEAAAAKEEAQAGLQEQNRLNEEVAKLREELEQVRAELVQKDEALDTARRELEETKEKLSRAEPAAAAYEKIKDRTAGMELEAHCRAQAVQAEAEERVKKVRLEVEQWLSKVQAGYDRLRTDMDASVAHACGELDRVRTTLGHISEELGNQDGRLEQLAQACSEALGGRVPAPVPLSEDGPEH</sequence>
<comment type="caution">
    <text evidence="2">The sequence shown here is derived from an EMBL/GenBank/DDBJ whole genome shotgun (WGS) entry which is preliminary data.</text>
</comment>
<evidence type="ECO:0000313" key="2">
    <source>
        <dbReference type="EMBL" id="MEQ2455695.1"/>
    </source>
</evidence>